<proteinExistence type="predicted"/>
<evidence type="ECO:0000313" key="1">
    <source>
        <dbReference type="EMBL" id="QCC51898.1"/>
    </source>
</evidence>
<accession>A0A4D6HFG2</accession>
<dbReference type="AlphaFoldDB" id="A0A4D6HFG2"/>
<protein>
    <submittedName>
        <fullName evidence="1">Uncharacterized protein</fullName>
    </submittedName>
</protein>
<organism evidence="1 2">
    <name type="scientific">Halapricum salinum</name>
    <dbReference type="NCBI Taxonomy" id="1457250"/>
    <lineage>
        <taxon>Archaea</taxon>
        <taxon>Methanobacteriati</taxon>
        <taxon>Methanobacteriota</taxon>
        <taxon>Stenosarchaea group</taxon>
        <taxon>Halobacteria</taxon>
        <taxon>Halobacteriales</taxon>
        <taxon>Haloarculaceae</taxon>
        <taxon>Halapricum</taxon>
    </lineage>
</organism>
<dbReference type="RefSeq" id="WP_049994493.1">
    <property type="nucleotide sequence ID" value="NZ_CP031310.1"/>
</dbReference>
<gene>
    <name evidence="1" type="ORF">DV733_11950</name>
</gene>
<reference evidence="1 2" key="1">
    <citation type="journal article" date="2019" name="Nat. Commun.">
        <title>A new type of DNA phosphorothioation-based antiviral system in archaea.</title>
        <authorList>
            <person name="Xiong L."/>
            <person name="Liu S."/>
            <person name="Chen S."/>
            <person name="Xiao Y."/>
            <person name="Zhu B."/>
            <person name="Gao Y."/>
            <person name="Zhang Y."/>
            <person name="Chen B."/>
            <person name="Luo J."/>
            <person name="Deng Z."/>
            <person name="Chen X."/>
            <person name="Wang L."/>
            <person name="Chen S."/>
        </authorList>
    </citation>
    <scope>NUCLEOTIDE SEQUENCE [LARGE SCALE GENOMIC DNA]</scope>
    <source>
        <strain evidence="1 2">CBA1105</strain>
    </source>
</reference>
<dbReference type="Proteomes" id="UP000296706">
    <property type="component" value="Chromosome"/>
</dbReference>
<sequence>MHVDEQWDMAIEETTFDGDGSYEIRADERTNTLYLSFSGALEEQQMKVAADETLAAAGELDSGFAIINDISTFRPPSPEAAKPIQDAQQQLKTMDVGDVVRVVGDDTSAVVQNAFQRRSRKAGYEGKTAATVQAAERQLGQ</sequence>
<keyword evidence="2" id="KW-1185">Reference proteome</keyword>
<name>A0A4D6HFG2_9EURY</name>
<dbReference type="STRING" id="1457250.GCA_000755225_00496"/>
<dbReference type="GeneID" id="39848585"/>
<dbReference type="EMBL" id="CP031310">
    <property type="protein sequence ID" value="QCC51898.1"/>
    <property type="molecule type" value="Genomic_DNA"/>
</dbReference>
<evidence type="ECO:0000313" key="2">
    <source>
        <dbReference type="Proteomes" id="UP000296706"/>
    </source>
</evidence>
<dbReference type="KEGG" id="hsn:DV733_11950"/>
<dbReference type="OrthoDB" id="342127at2157"/>